<accession>A0A7E5A0L6</accession>
<proteinExistence type="predicted"/>
<organism evidence="1 2">
    <name type="scientific">Panagrellus redivivus</name>
    <name type="common">Microworm</name>
    <dbReference type="NCBI Taxonomy" id="6233"/>
    <lineage>
        <taxon>Eukaryota</taxon>
        <taxon>Metazoa</taxon>
        <taxon>Ecdysozoa</taxon>
        <taxon>Nematoda</taxon>
        <taxon>Chromadorea</taxon>
        <taxon>Rhabditida</taxon>
        <taxon>Tylenchina</taxon>
        <taxon>Panagrolaimomorpha</taxon>
        <taxon>Panagrolaimoidea</taxon>
        <taxon>Panagrolaimidae</taxon>
        <taxon>Panagrellus</taxon>
    </lineage>
</organism>
<dbReference type="AlphaFoldDB" id="A0A7E5A0L6"/>
<name>A0A7E5A0L6_PANRE</name>
<evidence type="ECO:0000313" key="2">
    <source>
        <dbReference type="WBParaSite" id="Pan_g6542.t1"/>
    </source>
</evidence>
<keyword evidence="1" id="KW-1185">Reference proteome</keyword>
<protein>
    <submittedName>
        <fullName evidence="2">F-box domain-containing protein</fullName>
    </submittedName>
</protein>
<sequence>MFDVLHVNRFCPFYFRLDVAIISDRAALQMIDYFMLELHTACCGTTVLRRLFQYISVIMSLASNNTVIERFTYDWLIRFAELHPFKFPDKDFFTNMQFTPTVLSSNYSSVSPLFTKLINQYMPYVRYVEMLNIHDGVIQECDLPSVNKYKIYICTHCCFHSLTPGEFTAFKNNRVMFYGKLLTIEDSLANRNGITPDELRYMTKYRNFDISVKLLADFAQPTKFSEICSLIKHCRNITLNCPNLTFDENMLYVLRGNQFCPRTYNIDAPIISDRAVLEMIEYFMDSPEVHDVSLILLREKIEALRSGLIDKYGNSAKYIIMLSARDNNSICVSTSWKNKIYLEIN</sequence>
<dbReference type="Proteomes" id="UP000492821">
    <property type="component" value="Unassembled WGS sequence"/>
</dbReference>
<dbReference type="WBParaSite" id="Pan_g6542.t1">
    <property type="protein sequence ID" value="Pan_g6542.t1"/>
    <property type="gene ID" value="Pan_g6542"/>
</dbReference>
<reference evidence="2" key="2">
    <citation type="submission" date="2020-10" db="UniProtKB">
        <authorList>
            <consortium name="WormBaseParasite"/>
        </authorList>
    </citation>
    <scope>IDENTIFICATION</scope>
</reference>
<evidence type="ECO:0000313" key="1">
    <source>
        <dbReference type="Proteomes" id="UP000492821"/>
    </source>
</evidence>
<reference evidence="1" key="1">
    <citation type="journal article" date="2013" name="Genetics">
        <title>The draft genome and transcriptome of Panagrellus redivivus are shaped by the harsh demands of a free-living lifestyle.</title>
        <authorList>
            <person name="Srinivasan J."/>
            <person name="Dillman A.R."/>
            <person name="Macchietto M.G."/>
            <person name="Heikkinen L."/>
            <person name="Lakso M."/>
            <person name="Fracchia K.M."/>
            <person name="Antoshechkin I."/>
            <person name="Mortazavi A."/>
            <person name="Wong G."/>
            <person name="Sternberg P.W."/>
        </authorList>
    </citation>
    <scope>NUCLEOTIDE SEQUENCE [LARGE SCALE GENOMIC DNA]</scope>
    <source>
        <strain evidence="1">MT8872</strain>
    </source>
</reference>